<dbReference type="Proteomes" id="UP000299102">
    <property type="component" value="Unassembled WGS sequence"/>
</dbReference>
<reference evidence="2 3" key="1">
    <citation type="journal article" date="2019" name="Commun. Biol.">
        <title>The bagworm genome reveals a unique fibroin gene that provides high tensile strength.</title>
        <authorList>
            <person name="Kono N."/>
            <person name="Nakamura H."/>
            <person name="Ohtoshi R."/>
            <person name="Tomita M."/>
            <person name="Numata K."/>
            <person name="Arakawa K."/>
        </authorList>
    </citation>
    <scope>NUCLEOTIDE SEQUENCE [LARGE SCALE GENOMIC DNA]</scope>
</reference>
<keyword evidence="3" id="KW-1185">Reference proteome</keyword>
<dbReference type="EMBL" id="BGZK01000056">
    <property type="protein sequence ID" value="GBP13345.1"/>
    <property type="molecule type" value="Genomic_DNA"/>
</dbReference>
<proteinExistence type="predicted"/>
<comment type="caution">
    <text evidence="2">The sequence shown here is derived from an EMBL/GenBank/DDBJ whole genome shotgun (WGS) entry which is preliminary data.</text>
</comment>
<feature type="compositionally biased region" description="Polar residues" evidence="1">
    <location>
        <begin position="109"/>
        <end position="118"/>
    </location>
</feature>
<protein>
    <submittedName>
        <fullName evidence="2">Uncharacterized protein</fullName>
    </submittedName>
</protein>
<evidence type="ECO:0000313" key="2">
    <source>
        <dbReference type="EMBL" id="GBP13345.1"/>
    </source>
</evidence>
<feature type="compositionally biased region" description="Basic and acidic residues" evidence="1">
    <location>
        <begin position="121"/>
        <end position="138"/>
    </location>
</feature>
<organism evidence="2 3">
    <name type="scientific">Eumeta variegata</name>
    <name type="common">Bagworm moth</name>
    <name type="synonym">Eumeta japonica</name>
    <dbReference type="NCBI Taxonomy" id="151549"/>
    <lineage>
        <taxon>Eukaryota</taxon>
        <taxon>Metazoa</taxon>
        <taxon>Ecdysozoa</taxon>
        <taxon>Arthropoda</taxon>
        <taxon>Hexapoda</taxon>
        <taxon>Insecta</taxon>
        <taxon>Pterygota</taxon>
        <taxon>Neoptera</taxon>
        <taxon>Endopterygota</taxon>
        <taxon>Lepidoptera</taxon>
        <taxon>Glossata</taxon>
        <taxon>Ditrysia</taxon>
        <taxon>Tineoidea</taxon>
        <taxon>Psychidae</taxon>
        <taxon>Oiketicinae</taxon>
        <taxon>Eumeta</taxon>
    </lineage>
</organism>
<feature type="region of interest" description="Disordered" evidence="1">
    <location>
        <begin position="91"/>
        <end position="138"/>
    </location>
</feature>
<gene>
    <name evidence="2" type="ORF">EVAR_8255_1</name>
</gene>
<evidence type="ECO:0000313" key="3">
    <source>
        <dbReference type="Proteomes" id="UP000299102"/>
    </source>
</evidence>
<evidence type="ECO:0000256" key="1">
    <source>
        <dbReference type="SAM" id="MobiDB-lite"/>
    </source>
</evidence>
<sequence>MSILVPLSYDVYPALVSNTGLDTDLGCPVDIEAVLVVNSDLDHGPVIDVSSGSIVRYNPGPAIPIAVLMPILVLLGNGSLRRHDASPVSLNFRSEVSPRPTGRRRFRRVQSQWQSNSGIGFDKEFTHKPSATPKRDFI</sequence>
<name>A0A4C1TGU7_EUMVA</name>
<accession>A0A4C1TGU7</accession>
<dbReference type="AlphaFoldDB" id="A0A4C1TGU7"/>